<proteinExistence type="predicted"/>
<evidence type="ECO:0000259" key="2">
    <source>
        <dbReference type="Pfam" id="PF13360"/>
    </source>
</evidence>
<organism evidence="3 4">
    <name type="scientific">Uabimicrobium amorphum</name>
    <dbReference type="NCBI Taxonomy" id="2596890"/>
    <lineage>
        <taxon>Bacteria</taxon>
        <taxon>Pseudomonadati</taxon>
        <taxon>Planctomycetota</taxon>
        <taxon>Candidatus Uabimicrobiia</taxon>
        <taxon>Candidatus Uabimicrobiales</taxon>
        <taxon>Candidatus Uabimicrobiaceae</taxon>
        <taxon>Candidatus Uabimicrobium</taxon>
    </lineage>
</organism>
<dbReference type="Pfam" id="PF13360">
    <property type="entry name" value="PQQ_2"/>
    <property type="match status" value="1"/>
</dbReference>
<dbReference type="InterPro" id="IPR011047">
    <property type="entry name" value="Quinoprotein_ADH-like_sf"/>
</dbReference>
<keyword evidence="4" id="KW-1185">Reference proteome</keyword>
<dbReference type="SMART" id="SM00564">
    <property type="entry name" value="PQQ"/>
    <property type="match status" value="5"/>
</dbReference>
<dbReference type="InterPro" id="IPR015943">
    <property type="entry name" value="WD40/YVTN_repeat-like_dom_sf"/>
</dbReference>
<evidence type="ECO:0000313" key="3">
    <source>
        <dbReference type="EMBL" id="BBM83029.1"/>
    </source>
</evidence>
<gene>
    <name evidence="3" type="ORF">UABAM_01372</name>
</gene>
<dbReference type="Gene3D" id="3.40.50.1820">
    <property type="entry name" value="alpha/beta hydrolase"/>
    <property type="match status" value="1"/>
</dbReference>
<dbReference type="Proteomes" id="UP000326354">
    <property type="component" value="Chromosome"/>
</dbReference>
<sequence>MKRFFLFSICIVFTFAQSDWPQWRGQQFNAAVMENTLLQNDKSYTLKTLWKRNLGSGYSSISVWGNYAVTMYSDSKKDYVIACNAHSGENVWQYTIGDTYVGHDGSHDGPISTPVVDQEKVFALGAKGELLCLNLTDGSLLWKKNLPTEHKANVPFYGFGTSPIVSENLVIVQAGAEKGTISAFHKQNGELVWTMGSDSVNYQCPTMITMDNKNYLLCGGDKHLYCILPESGEEVWRYEHNGGNWSTMPTVVSKNPWQIYIQYSGNQGILLELTGEKDKPVKEVWKTRSLKKSFCPPVVVGERIYGYSGRFFGCINAKNGKKVWRSRQPGDGFLLVVNNHFVVVTKNGHLHLANDASGKYTDLHSLKLFKDLVWSPPSFAHNKIYVRSLGEMACISISDKASTEQNKSQIVYPKVESQFNDFVEKVRNSPNKKELIDAFMKEQKQFPIMEKNSIHFVYRGEAHDIGLEGDVIGFRIDHPMQRIPDTNFFYYSSYIEEDACVNYRFLKNYDEIVVDPLNKNIGQNYFGKFSAAKMPKWKPASDLEGSDKKGKLEKHTYESKENKDKREITVYVPHEYDAKKSYPVLFIHDGKSVLESGKWQDTLDYLISKGLPAAIAVFIPQKHGREYSLEAPRNQYIKMLVEEWIPFLEKTYSIKGSPRFNIGFVNGATVSLYATMQNPQVFSGAASVSAFYLTKEEQELSSLIAEIKEPLKFYISWGKYDLRSPNDGWSLIDSGKNVAAAIAKTNNHSISHVFPGGFSWENWRNENGKILKHFLGKGDKQ</sequence>
<dbReference type="SUPFAM" id="SSF53474">
    <property type="entry name" value="alpha/beta-Hydrolases"/>
    <property type="match status" value="1"/>
</dbReference>
<reference evidence="3 4" key="1">
    <citation type="submission" date="2019-08" db="EMBL/GenBank/DDBJ databases">
        <title>Complete genome sequence of Candidatus Uab amorphum.</title>
        <authorList>
            <person name="Shiratori T."/>
            <person name="Suzuki S."/>
            <person name="Kakizawa Y."/>
            <person name="Ishida K."/>
        </authorList>
    </citation>
    <scope>NUCLEOTIDE SEQUENCE [LARGE SCALE GENOMIC DNA]</scope>
    <source>
        <strain evidence="3 4">SRT547</strain>
    </source>
</reference>
<dbReference type="InterPro" id="IPR000801">
    <property type="entry name" value="Esterase-like"/>
</dbReference>
<dbReference type="InterPro" id="IPR029058">
    <property type="entry name" value="AB_hydrolase_fold"/>
</dbReference>
<evidence type="ECO:0000256" key="1">
    <source>
        <dbReference type="SAM" id="MobiDB-lite"/>
    </source>
</evidence>
<evidence type="ECO:0000313" key="4">
    <source>
        <dbReference type="Proteomes" id="UP000326354"/>
    </source>
</evidence>
<dbReference type="KEGG" id="uam:UABAM_01372"/>
<dbReference type="SUPFAM" id="SSF50998">
    <property type="entry name" value="Quinoprotein alcohol dehydrogenase-like"/>
    <property type="match status" value="1"/>
</dbReference>
<dbReference type="InterPro" id="IPR002372">
    <property type="entry name" value="PQQ_rpt_dom"/>
</dbReference>
<dbReference type="AlphaFoldDB" id="A0A5S9IJH7"/>
<dbReference type="OrthoDB" id="9784036at2"/>
<dbReference type="Pfam" id="PF00756">
    <property type="entry name" value="Esterase"/>
    <property type="match status" value="1"/>
</dbReference>
<feature type="compositionally biased region" description="Basic and acidic residues" evidence="1">
    <location>
        <begin position="539"/>
        <end position="559"/>
    </location>
</feature>
<feature type="region of interest" description="Disordered" evidence="1">
    <location>
        <begin position="538"/>
        <end position="559"/>
    </location>
</feature>
<protein>
    <submittedName>
        <fullName evidence="3">Alcohol dehydrogenase</fullName>
    </submittedName>
</protein>
<accession>A0A5S9IJH7</accession>
<dbReference type="RefSeq" id="WP_151967254.1">
    <property type="nucleotide sequence ID" value="NZ_AP019860.1"/>
</dbReference>
<dbReference type="InterPro" id="IPR018391">
    <property type="entry name" value="PQQ_b-propeller_rpt"/>
</dbReference>
<dbReference type="EMBL" id="AP019860">
    <property type="protein sequence ID" value="BBM83029.1"/>
    <property type="molecule type" value="Genomic_DNA"/>
</dbReference>
<dbReference type="PANTHER" id="PTHR34512:SF30">
    <property type="entry name" value="OUTER MEMBRANE PROTEIN ASSEMBLY FACTOR BAMB"/>
    <property type="match status" value="1"/>
</dbReference>
<feature type="domain" description="Pyrrolo-quinoline quinone repeat" evidence="2">
    <location>
        <begin position="77"/>
        <end position="308"/>
    </location>
</feature>
<name>A0A5S9IJH7_UABAM</name>
<dbReference type="PANTHER" id="PTHR34512">
    <property type="entry name" value="CELL SURFACE PROTEIN"/>
    <property type="match status" value="1"/>
</dbReference>
<dbReference type="Gene3D" id="2.130.10.10">
    <property type="entry name" value="YVTN repeat-like/Quinoprotein amine dehydrogenase"/>
    <property type="match status" value="1"/>
</dbReference>